<dbReference type="RefSeq" id="WP_114694393.1">
    <property type="nucleotide sequence ID" value="NZ_QQOH01000001.1"/>
</dbReference>
<evidence type="ECO:0000256" key="5">
    <source>
        <dbReference type="SAM" id="Phobius"/>
    </source>
</evidence>
<dbReference type="PANTHER" id="PTHR37422:SF13">
    <property type="entry name" value="LIPOPOLYSACCHARIDE BIOSYNTHESIS PROTEIN PA4999-RELATED"/>
    <property type="match status" value="1"/>
</dbReference>
<feature type="domain" description="DUF5935" evidence="7">
    <location>
        <begin position="1"/>
        <end position="154"/>
    </location>
</feature>
<evidence type="ECO:0000259" key="7">
    <source>
        <dbReference type="Pfam" id="PF19358"/>
    </source>
</evidence>
<evidence type="ECO:0000256" key="2">
    <source>
        <dbReference type="ARBA" id="ARBA00022692"/>
    </source>
</evidence>
<evidence type="ECO:0000259" key="6">
    <source>
        <dbReference type="Pfam" id="PF04932"/>
    </source>
</evidence>
<feature type="transmembrane region" description="Helical" evidence="5">
    <location>
        <begin position="128"/>
        <end position="151"/>
    </location>
</feature>
<keyword evidence="8" id="KW-0436">Ligase</keyword>
<dbReference type="Proteomes" id="UP000253769">
    <property type="component" value="Unassembled WGS sequence"/>
</dbReference>
<evidence type="ECO:0000313" key="8">
    <source>
        <dbReference type="EMBL" id="RDE24802.1"/>
    </source>
</evidence>
<evidence type="ECO:0000313" key="9">
    <source>
        <dbReference type="Proteomes" id="UP000253769"/>
    </source>
</evidence>
<gene>
    <name evidence="8" type="ORF">DV711_04250</name>
</gene>
<dbReference type="GO" id="GO:0016874">
    <property type="term" value="F:ligase activity"/>
    <property type="evidence" value="ECO:0007669"/>
    <property type="project" value="UniProtKB-KW"/>
</dbReference>
<dbReference type="InterPro" id="IPR017528">
    <property type="entry name" value="CHP03097O-antigen_lig-rel"/>
</dbReference>
<dbReference type="NCBIfam" id="TIGR03097">
    <property type="entry name" value="PEP_O_lig_1"/>
    <property type="match status" value="1"/>
</dbReference>
<dbReference type="GO" id="GO:0016020">
    <property type="term" value="C:membrane"/>
    <property type="evidence" value="ECO:0007669"/>
    <property type="project" value="UniProtKB-SubCell"/>
</dbReference>
<evidence type="ECO:0000256" key="1">
    <source>
        <dbReference type="ARBA" id="ARBA00004141"/>
    </source>
</evidence>
<evidence type="ECO:0000256" key="4">
    <source>
        <dbReference type="ARBA" id="ARBA00023136"/>
    </source>
</evidence>
<dbReference type="Pfam" id="PF04932">
    <property type="entry name" value="Wzy_C"/>
    <property type="match status" value="1"/>
</dbReference>
<feature type="transmembrane region" description="Helical" evidence="5">
    <location>
        <begin position="74"/>
        <end position="92"/>
    </location>
</feature>
<dbReference type="EMBL" id="QQOH01000001">
    <property type="protein sequence ID" value="RDE24802.1"/>
    <property type="molecule type" value="Genomic_DNA"/>
</dbReference>
<sequence length="437" mass="49258">MRDLLVALVIFGSIPFIFKRPFVGALMWCWISYMVPHRLGWGFITTFPVASIIGGCFLLAYLASKEPKKVPMNAVTVTLLAFILWMSITTLIAPSDSYKMDQFFKVIKIQLITFIILALLNSRQRIEAALWVVGLSIGFYGLKGGVFTVLGGGTSRVWGPPGGFFHGNNELALTLLINIPILIYLAGVTSNRWIRYGLFTIILFSIFSILGTHSRGSIVAGCAVCFFLWLKSNKKLLLSIAMVAVIPIALMSMPQHWYDRMNTIIQPDIESYDGSVQGRFNAWNMAFNLAKDKPFGGGFHATTRENFALYAPDPLKVHDSHSIYFQILGQHGFIGLFLYLLLWIMTWRTGRRVIALSKNNEQLVWCRNLVRMLQVSIIAFTTGGAFLGLAYFDLPYHIIITLVAILEWVKRYQLEHQPPPIRPRTMQGRIPNGQIAQ</sequence>
<dbReference type="OrthoDB" id="9772644at2"/>
<evidence type="ECO:0000256" key="3">
    <source>
        <dbReference type="ARBA" id="ARBA00022989"/>
    </source>
</evidence>
<dbReference type="InterPro" id="IPR007016">
    <property type="entry name" value="O-antigen_ligase-rel_domated"/>
</dbReference>
<feature type="transmembrane region" description="Helical" evidence="5">
    <location>
        <begin position="368"/>
        <end position="388"/>
    </location>
</feature>
<dbReference type="PANTHER" id="PTHR37422">
    <property type="entry name" value="TEICHURONIC ACID BIOSYNTHESIS PROTEIN TUAE"/>
    <property type="match status" value="1"/>
</dbReference>
<feature type="transmembrane region" description="Helical" evidence="5">
    <location>
        <begin position="216"/>
        <end position="231"/>
    </location>
</feature>
<keyword evidence="3 5" id="KW-1133">Transmembrane helix</keyword>
<organism evidence="8 9">
    <name type="scientific">Motiliproteus coralliicola</name>
    <dbReference type="NCBI Taxonomy" id="2283196"/>
    <lineage>
        <taxon>Bacteria</taxon>
        <taxon>Pseudomonadati</taxon>
        <taxon>Pseudomonadota</taxon>
        <taxon>Gammaproteobacteria</taxon>
        <taxon>Oceanospirillales</taxon>
        <taxon>Oceanospirillaceae</taxon>
        <taxon>Motiliproteus</taxon>
    </lineage>
</organism>
<keyword evidence="4 5" id="KW-0472">Membrane</keyword>
<accession>A0A369WSY7</accession>
<name>A0A369WSY7_9GAMM</name>
<feature type="domain" description="O-antigen ligase-related" evidence="6">
    <location>
        <begin position="202"/>
        <end position="340"/>
    </location>
</feature>
<dbReference type="InterPro" id="IPR051533">
    <property type="entry name" value="WaaL-like"/>
</dbReference>
<dbReference type="Pfam" id="PF19358">
    <property type="entry name" value="DUF5935"/>
    <property type="match status" value="1"/>
</dbReference>
<feature type="transmembrane region" description="Helical" evidence="5">
    <location>
        <begin position="39"/>
        <end position="62"/>
    </location>
</feature>
<comment type="caution">
    <text evidence="8">The sequence shown here is derived from an EMBL/GenBank/DDBJ whole genome shotgun (WGS) entry which is preliminary data.</text>
</comment>
<protein>
    <submittedName>
        <fullName evidence="8">Putative O-glycosylation ligase, exosortase A system-associated</fullName>
    </submittedName>
</protein>
<feature type="transmembrane region" description="Helical" evidence="5">
    <location>
        <begin position="236"/>
        <end position="253"/>
    </location>
</feature>
<reference evidence="8 9" key="1">
    <citation type="submission" date="2018-07" db="EMBL/GenBank/DDBJ databases">
        <title>Motiliproteus coralliicola sp. nov., a bacterium isolated from Coral.</title>
        <authorList>
            <person name="Wang G."/>
        </authorList>
    </citation>
    <scope>NUCLEOTIDE SEQUENCE [LARGE SCALE GENOMIC DNA]</scope>
    <source>
        <strain evidence="8 9">C34</strain>
    </source>
</reference>
<dbReference type="AlphaFoldDB" id="A0A369WSY7"/>
<feature type="transmembrane region" description="Helical" evidence="5">
    <location>
        <begin position="193"/>
        <end position="210"/>
    </location>
</feature>
<feature type="transmembrane region" description="Helical" evidence="5">
    <location>
        <begin position="104"/>
        <end position="121"/>
    </location>
</feature>
<feature type="transmembrane region" description="Helical" evidence="5">
    <location>
        <begin position="171"/>
        <end position="188"/>
    </location>
</feature>
<keyword evidence="9" id="KW-1185">Reference proteome</keyword>
<keyword evidence="2 5" id="KW-0812">Transmembrane</keyword>
<proteinExistence type="predicted"/>
<comment type="subcellular location">
    <subcellularLocation>
        <location evidence="1">Membrane</location>
        <topology evidence="1">Multi-pass membrane protein</topology>
    </subcellularLocation>
</comment>
<dbReference type="InterPro" id="IPR045979">
    <property type="entry name" value="DUF5935"/>
</dbReference>
<feature type="transmembrane region" description="Helical" evidence="5">
    <location>
        <begin position="323"/>
        <end position="347"/>
    </location>
</feature>